<feature type="non-terminal residue" evidence="5">
    <location>
        <position position="1"/>
    </location>
</feature>
<evidence type="ECO:0000313" key="5">
    <source>
        <dbReference type="EMBL" id="GMS79864.1"/>
    </source>
</evidence>
<keyword evidence="6" id="KW-1185">Reference proteome</keyword>
<feature type="domain" description="ETS" evidence="4">
    <location>
        <begin position="42"/>
        <end position="122"/>
    </location>
</feature>
<comment type="subcellular location">
    <subcellularLocation>
        <location evidence="3">Nucleus</location>
    </subcellularLocation>
</comment>
<dbReference type="Proteomes" id="UP001432027">
    <property type="component" value="Unassembled WGS sequence"/>
</dbReference>
<dbReference type="GO" id="GO:0043565">
    <property type="term" value="F:sequence-specific DNA binding"/>
    <property type="evidence" value="ECO:0007669"/>
    <property type="project" value="InterPro"/>
</dbReference>
<keyword evidence="2 3" id="KW-0238">DNA-binding</keyword>
<comment type="similarity">
    <text evidence="1 3">Belongs to the ETS family.</text>
</comment>
<comment type="caution">
    <text evidence="5">The sequence shown here is derived from an EMBL/GenBank/DDBJ whole genome shotgun (WGS) entry which is preliminary data.</text>
</comment>
<accession>A0AAV5SAV9</accession>
<sequence length="215" mass="24823">SLSFTHGSYKKVKGKSSQRCRKFPEILPEDKLRMSYQQGGKNQLWYFVLRLLKDFTKKSIIVWTGNQRHFRIKNIELFCHLWSKHNLIIKVQWESFLRTMRTCGTNGILMAVPSTKHNGRNEEGVFGFVIEPSFYLNMNREELNRTIRLHSEMGPLTVGSPIDSSFGYPSGTELQVIPIMDLDREGNLIHPIPYTFITVLPQSNTLFQSLAPSTN</sequence>
<dbReference type="Gene3D" id="1.10.10.10">
    <property type="entry name" value="Winged helix-like DNA-binding domain superfamily/Winged helix DNA-binding domain"/>
    <property type="match status" value="1"/>
</dbReference>
<evidence type="ECO:0000256" key="3">
    <source>
        <dbReference type="RuleBase" id="RU004019"/>
    </source>
</evidence>
<gene>
    <name evidence="5" type="ORF">PENTCL1PPCAC_2039</name>
</gene>
<dbReference type="PANTHER" id="PTHR11849:SF282">
    <property type="entry name" value="ETV5-RELATED PROTEIN ETS96B"/>
    <property type="match status" value="1"/>
</dbReference>
<dbReference type="InterPro" id="IPR000418">
    <property type="entry name" value="Ets_dom"/>
</dbReference>
<protein>
    <recommendedName>
        <fullName evidence="4">ETS domain-containing protein</fullName>
    </recommendedName>
</protein>
<organism evidence="5 6">
    <name type="scientific">Pristionchus entomophagus</name>
    <dbReference type="NCBI Taxonomy" id="358040"/>
    <lineage>
        <taxon>Eukaryota</taxon>
        <taxon>Metazoa</taxon>
        <taxon>Ecdysozoa</taxon>
        <taxon>Nematoda</taxon>
        <taxon>Chromadorea</taxon>
        <taxon>Rhabditida</taxon>
        <taxon>Rhabditina</taxon>
        <taxon>Diplogasteromorpha</taxon>
        <taxon>Diplogasteroidea</taxon>
        <taxon>Neodiplogasteridae</taxon>
        <taxon>Pristionchus</taxon>
    </lineage>
</organism>
<evidence type="ECO:0000256" key="1">
    <source>
        <dbReference type="ARBA" id="ARBA00005562"/>
    </source>
</evidence>
<dbReference type="PROSITE" id="PS50061">
    <property type="entry name" value="ETS_DOMAIN_3"/>
    <property type="match status" value="1"/>
</dbReference>
<dbReference type="InterPro" id="IPR046328">
    <property type="entry name" value="ETS_fam"/>
</dbReference>
<evidence type="ECO:0000259" key="4">
    <source>
        <dbReference type="PROSITE" id="PS50061"/>
    </source>
</evidence>
<dbReference type="SMART" id="SM00413">
    <property type="entry name" value="ETS"/>
    <property type="match status" value="1"/>
</dbReference>
<keyword evidence="3" id="KW-0539">Nucleus</keyword>
<dbReference type="InterPro" id="IPR036388">
    <property type="entry name" value="WH-like_DNA-bd_sf"/>
</dbReference>
<dbReference type="PANTHER" id="PTHR11849">
    <property type="entry name" value="ETS"/>
    <property type="match status" value="1"/>
</dbReference>
<dbReference type="GO" id="GO:0030154">
    <property type="term" value="P:cell differentiation"/>
    <property type="evidence" value="ECO:0007669"/>
    <property type="project" value="TreeGrafter"/>
</dbReference>
<dbReference type="GO" id="GO:0005634">
    <property type="term" value="C:nucleus"/>
    <property type="evidence" value="ECO:0007669"/>
    <property type="project" value="UniProtKB-SubCell"/>
</dbReference>
<proteinExistence type="inferred from homology"/>
<evidence type="ECO:0000256" key="2">
    <source>
        <dbReference type="ARBA" id="ARBA00023125"/>
    </source>
</evidence>
<dbReference type="SUPFAM" id="SSF46785">
    <property type="entry name" value="Winged helix' DNA-binding domain"/>
    <property type="match status" value="1"/>
</dbReference>
<dbReference type="Pfam" id="PF00178">
    <property type="entry name" value="Ets"/>
    <property type="match status" value="1"/>
</dbReference>
<evidence type="ECO:0000313" key="6">
    <source>
        <dbReference type="Proteomes" id="UP001432027"/>
    </source>
</evidence>
<dbReference type="GO" id="GO:0000981">
    <property type="term" value="F:DNA-binding transcription factor activity, RNA polymerase II-specific"/>
    <property type="evidence" value="ECO:0007669"/>
    <property type="project" value="TreeGrafter"/>
</dbReference>
<dbReference type="InterPro" id="IPR036390">
    <property type="entry name" value="WH_DNA-bd_sf"/>
</dbReference>
<name>A0AAV5SAV9_9BILA</name>
<reference evidence="5" key="1">
    <citation type="submission" date="2023-10" db="EMBL/GenBank/DDBJ databases">
        <title>Genome assembly of Pristionchus species.</title>
        <authorList>
            <person name="Yoshida K."/>
            <person name="Sommer R.J."/>
        </authorList>
    </citation>
    <scope>NUCLEOTIDE SEQUENCE</scope>
    <source>
        <strain evidence="5">RS0144</strain>
    </source>
</reference>
<dbReference type="AlphaFoldDB" id="A0AAV5SAV9"/>
<dbReference type="EMBL" id="BTSX01000001">
    <property type="protein sequence ID" value="GMS79864.1"/>
    <property type="molecule type" value="Genomic_DNA"/>
</dbReference>